<sequence>MDTTSVYQLFGATYHPDPEVRKQAEVHLKELEETASLIPQLFEILNNHESDVAVKQAVSIYFKNRVRTQWDPSPQGKVTPLNEADKQTIRENILQIMVHAHPSIRVQLVSCLTTILHSDFPDRWANYLPYTRHCLESEDPKTLHTGLLALFAVVRFFQWKVDPKERAPLDEIIAVCFPLIQQLGTKLVNVPGDEPAQMLKVILRCYHSAIQGDLSIHLQSDASLQGWLPLCIHVIQRPNTLPADADLDDVSKDEGWKARKWALRCLNRLFSKYGNPALLAEPQHRLLPFAEHFMATYGGELVRTYFEQVQRYVSQESRFNPKCLCLVSTFFSDAIKHKTAWKLIKPHTETLVEHFIFPQLMYSEEDDELWEDNPTEYIHKKLDPLEDFDSPTGAAVHLLRDLATDRRKHCFMIILSFINAAVMSYAKDDPVTRDPRRKDSALCMLGSLAQVVLHKKSPVRANMEEFVTTHVFPEFKSPNRFLRMRALMFYCEFSDLEFRNRQCLPFILEQALSLMQDPEIPVRVQAALSLQPLIEHENVREAIVPHLPQIMTNFLALTNQLDIDTLAGVMESFVETFSDQMAPYSFELCGQLAQAYLRIVQDVASSGEPDNEGDYDALSEKTFAAMGILRTISTLIMNLESSPQTIAQLESQVIPLAIFTLQQQILDLYEDVFEILESVTFATERISPAVWGLLPLIYRTFSENGLDYFDIMLPTLINYVTFGSAEIAANSDVRQCFVHFVRTTLQSDRFGENDRICAARLTEALLVHCRGHYDAELPEFIRLATHYLFTPDAITTRGLLVFALEMVLNSIYYNPHIALEALERMGVTQAYFAKLSESARYFRRVHDKKLLIVALCTLLGLPPTTLPPTITAGLSTLFGTVLRSFETLPVAVDNRRQMEKVYEGEHGDLLDLDAQDLDDYETADFGEGEDDEDDDGNVHDKDQEYLSHLAQKAAKARGDGEATDEDGDDDDDDDDEDDEDEALDEEMMFESPLDKINVYAEFRNLFNQLKDNQSPTFQHMTQGLDGNQQQLLMTILNTQDAPPSTEES</sequence>
<name>A0A4P9ZTH3_9FUNG</name>
<evidence type="ECO:0000313" key="9">
    <source>
        <dbReference type="EMBL" id="RKP35830.1"/>
    </source>
</evidence>
<feature type="compositionally biased region" description="Acidic residues" evidence="7">
    <location>
        <begin position="961"/>
        <end position="988"/>
    </location>
</feature>
<dbReference type="GO" id="GO:0005635">
    <property type="term" value="C:nuclear envelope"/>
    <property type="evidence" value="ECO:0007669"/>
    <property type="project" value="TreeGrafter"/>
</dbReference>
<dbReference type="OrthoDB" id="760868at2759"/>
<keyword evidence="6" id="KW-0539">Nucleus</keyword>
<dbReference type="STRING" id="215637.A0A4P9ZTH3"/>
<dbReference type="SUPFAM" id="SSF48371">
    <property type="entry name" value="ARM repeat"/>
    <property type="match status" value="1"/>
</dbReference>
<dbReference type="GO" id="GO:0005829">
    <property type="term" value="C:cytosol"/>
    <property type="evidence" value="ECO:0007669"/>
    <property type="project" value="TreeGrafter"/>
</dbReference>
<dbReference type="GO" id="GO:0031267">
    <property type="term" value="F:small GTPase binding"/>
    <property type="evidence" value="ECO:0007669"/>
    <property type="project" value="InterPro"/>
</dbReference>
<keyword evidence="3" id="KW-0813">Transport</keyword>
<organism evidence="9 10">
    <name type="scientific">Dimargaris cristalligena</name>
    <dbReference type="NCBI Taxonomy" id="215637"/>
    <lineage>
        <taxon>Eukaryota</taxon>
        <taxon>Fungi</taxon>
        <taxon>Fungi incertae sedis</taxon>
        <taxon>Zoopagomycota</taxon>
        <taxon>Kickxellomycotina</taxon>
        <taxon>Dimargaritomycetes</taxon>
        <taxon>Dimargaritales</taxon>
        <taxon>Dimargaritaceae</taxon>
        <taxon>Dimargaris</taxon>
    </lineage>
</organism>
<keyword evidence="5" id="KW-0653">Protein transport</keyword>
<proteinExistence type="predicted"/>
<accession>A0A4P9ZTH3</accession>
<evidence type="ECO:0000256" key="3">
    <source>
        <dbReference type="ARBA" id="ARBA00022448"/>
    </source>
</evidence>
<feature type="region of interest" description="Disordered" evidence="7">
    <location>
        <begin position="951"/>
        <end position="991"/>
    </location>
</feature>
<evidence type="ECO:0000256" key="6">
    <source>
        <dbReference type="ARBA" id="ARBA00023242"/>
    </source>
</evidence>
<evidence type="ECO:0000256" key="1">
    <source>
        <dbReference type="ARBA" id="ARBA00004123"/>
    </source>
</evidence>
<dbReference type="Proteomes" id="UP000268162">
    <property type="component" value="Unassembled WGS sequence"/>
</dbReference>
<protein>
    <submittedName>
        <fullName evidence="9">Armadillo-type protein</fullName>
    </submittedName>
</protein>
<dbReference type="EMBL" id="ML002777">
    <property type="protein sequence ID" value="RKP35830.1"/>
    <property type="molecule type" value="Genomic_DNA"/>
</dbReference>
<dbReference type="PANTHER" id="PTHR10997">
    <property type="entry name" value="IMPORTIN-7, 8, 11"/>
    <property type="match status" value="1"/>
</dbReference>
<dbReference type="PANTHER" id="PTHR10997:SF18">
    <property type="entry name" value="D-IMPORTIN 7_RANBP7"/>
    <property type="match status" value="1"/>
</dbReference>
<dbReference type="InterPro" id="IPR016024">
    <property type="entry name" value="ARM-type_fold"/>
</dbReference>
<dbReference type="Gene3D" id="1.25.10.10">
    <property type="entry name" value="Leucine-rich Repeat Variant"/>
    <property type="match status" value="1"/>
</dbReference>
<dbReference type="Pfam" id="PF03810">
    <property type="entry name" value="IBN_N"/>
    <property type="match status" value="1"/>
</dbReference>
<evidence type="ECO:0000259" key="8">
    <source>
        <dbReference type="PROSITE" id="PS50166"/>
    </source>
</evidence>
<dbReference type="Pfam" id="PF08506">
    <property type="entry name" value="Cse1"/>
    <property type="match status" value="1"/>
</dbReference>
<evidence type="ECO:0000256" key="7">
    <source>
        <dbReference type="SAM" id="MobiDB-lite"/>
    </source>
</evidence>
<feature type="domain" description="Importin N-terminal" evidence="8">
    <location>
        <begin position="24"/>
        <end position="99"/>
    </location>
</feature>
<keyword evidence="4" id="KW-0963">Cytoplasm</keyword>
<evidence type="ECO:0000256" key="5">
    <source>
        <dbReference type="ARBA" id="ARBA00022927"/>
    </source>
</evidence>
<dbReference type="SMART" id="SM00913">
    <property type="entry name" value="IBN_N"/>
    <property type="match status" value="1"/>
</dbReference>
<keyword evidence="10" id="KW-1185">Reference proteome</keyword>
<dbReference type="AlphaFoldDB" id="A0A4P9ZTH3"/>
<evidence type="ECO:0000256" key="4">
    <source>
        <dbReference type="ARBA" id="ARBA00022490"/>
    </source>
</evidence>
<evidence type="ECO:0000313" key="10">
    <source>
        <dbReference type="Proteomes" id="UP000268162"/>
    </source>
</evidence>
<comment type="subcellular location">
    <subcellularLocation>
        <location evidence="2">Cytoplasm</location>
    </subcellularLocation>
    <subcellularLocation>
        <location evidence="1">Nucleus</location>
    </subcellularLocation>
</comment>
<dbReference type="InterPro" id="IPR011989">
    <property type="entry name" value="ARM-like"/>
</dbReference>
<dbReference type="PROSITE" id="PS50166">
    <property type="entry name" value="IMPORTIN_B_NT"/>
    <property type="match status" value="1"/>
</dbReference>
<dbReference type="InterPro" id="IPR013713">
    <property type="entry name" value="XPO2_central"/>
</dbReference>
<evidence type="ECO:0000256" key="2">
    <source>
        <dbReference type="ARBA" id="ARBA00004496"/>
    </source>
</evidence>
<dbReference type="InterPro" id="IPR001494">
    <property type="entry name" value="Importin-beta_N"/>
</dbReference>
<dbReference type="GO" id="GO:0006606">
    <property type="term" value="P:protein import into nucleus"/>
    <property type="evidence" value="ECO:0007669"/>
    <property type="project" value="TreeGrafter"/>
</dbReference>
<gene>
    <name evidence="9" type="ORF">BJ085DRAFT_38930</name>
</gene>
<reference evidence="10" key="1">
    <citation type="journal article" date="2018" name="Nat. Microbiol.">
        <title>Leveraging single-cell genomics to expand the fungal tree of life.</title>
        <authorList>
            <person name="Ahrendt S.R."/>
            <person name="Quandt C.A."/>
            <person name="Ciobanu D."/>
            <person name="Clum A."/>
            <person name="Salamov A."/>
            <person name="Andreopoulos B."/>
            <person name="Cheng J.F."/>
            <person name="Woyke T."/>
            <person name="Pelin A."/>
            <person name="Henrissat B."/>
            <person name="Reynolds N.K."/>
            <person name="Benny G.L."/>
            <person name="Smith M.E."/>
            <person name="James T.Y."/>
            <person name="Grigoriev I.V."/>
        </authorList>
    </citation>
    <scope>NUCLEOTIDE SEQUENCE [LARGE SCALE GENOMIC DNA]</scope>
    <source>
        <strain evidence="10">RSA 468</strain>
    </source>
</reference>